<dbReference type="Gene3D" id="2.40.170.20">
    <property type="entry name" value="TonB-dependent receptor, beta-barrel domain"/>
    <property type="match status" value="1"/>
</dbReference>
<reference evidence="14 15" key="1">
    <citation type="submission" date="2016-09" db="EMBL/GenBank/DDBJ databases">
        <authorList>
            <person name="Capua I."/>
            <person name="De Benedictis P."/>
            <person name="Joannis T."/>
            <person name="Lombin L.H."/>
            <person name="Cattoli G."/>
        </authorList>
    </citation>
    <scope>NUCLEOTIDE SEQUENCE [LARGE SCALE GENOMIC DNA]</scope>
    <source>
        <strain evidence="14 15">UB20</strain>
    </source>
</reference>
<evidence type="ECO:0000256" key="1">
    <source>
        <dbReference type="ARBA" id="ARBA00004571"/>
    </source>
</evidence>
<evidence type="ECO:0000256" key="7">
    <source>
        <dbReference type="ARBA" id="ARBA00023136"/>
    </source>
</evidence>
<evidence type="ECO:0000256" key="9">
    <source>
        <dbReference type="ARBA" id="ARBA00023237"/>
    </source>
</evidence>
<dbReference type="Pfam" id="PF00593">
    <property type="entry name" value="TonB_dep_Rec_b-barrel"/>
    <property type="match status" value="1"/>
</dbReference>
<dbReference type="InterPro" id="IPR000531">
    <property type="entry name" value="Beta-barrel_TonB"/>
</dbReference>
<evidence type="ECO:0000256" key="11">
    <source>
        <dbReference type="RuleBase" id="RU003357"/>
    </source>
</evidence>
<dbReference type="PANTHER" id="PTHR30069">
    <property type="entry name" value="TONB-DEPENDENT OUTER MEMBRANE RECEPTOR"/>
    <property type="match status" value="1"/>
</dbReference>
<accession>A0A1D3ULS1</accession>
<dbReference type="AlphaFoldDB" id="A0A1D3ULS1"/>
<evidence type="ECO:0000256" key="5">
    <source>
        <dbReference type="ARBA" id="ARBA00022729"/>
    </source>
</evidence>
<dbReference type="Pfam" id="PF07715">
    <property type="entry name" value="Plug"/>
    <property type="match status" value="1"/>
</dbReference>
<keyword evidence="7 10" id="KW-0472">Membrane</keyword>
<proteinExistence type="inferred from homology"/>
<keyword evidence="4 10" id="KW-0812">Transmembrane</keyword>
<evidence type="ECO:0000313" key="15">
    <source>
        <dbReference type="Proteomes" id="UP000182057"/>
    </source>
</evidence>
<dbReference type="RefSeq" id="WP_060827742.1">
    <property type="nucleotide sequence ID" value="NZ_FMMM01000048.1"/>
</dbReference>
<dbReference type="PANTHER" id="PTHR30069:SF29">
    <property type="entry name" value="HEMOGLOBIN AND HEMOGLOBIN-HAPTOGLOBIN-BINDING PROTEIN 1-RELATED"/>
    <property type="match status" value="1"/>
</dbReference>
<keyword evidence="2 10" id="KW-0813">Transport</keyword>
<gene>
    <name evidence="14" type="primary">cirA_1</name>
    <name evidence="14" type="ORF">TFUB20_01284</name>
</gene>
<dbReference type="PROSITE" id="PS52016">
    <property type="entry name" value="TONB_DEPENDENT_REC_3"/>
    <property type="match status" value="1"/>
</dbReference>
<dbReference type="GO" id="GO:0044718">
    <property type="term" value="P:siderophore transmembrane transport"/>
    <property type="evidence" value="ECO:0007669"/>
    <property type="project" value="TreeGrafter"/>
</dbReference>
<keyword evidence="3 10" id="KW-1134">Transmembrane beta strand</keyword>
<evidence type="ECO:0000256" key="4">
    <source>
        <dbReference type="ARBA" id="ARBA00022692"/>
    </source>
</evidence>
<evidence type="ECO:0000313" key="14">
    <source>
        <dbReference type="EMBL" id="SCQ21154.1"/>
    </source>
</evidence>
<dbReference type="InterPro" id="IPR037066">
    <property type="entry name" value="Plug_dom_sf"/>
</dbReference>
<evidence type="ECO:0000256" key="8">
    <source>
        <dbReference type="ARBA" id="ARBA00023170"/>
    </source>
</evidence>
<dbReference type="InterPro" id="IPR012910">
    <property type="entry name" value="Plug_dom"/>
</dbReference>
<dbReference type="GO" id="GO:0009279">
    <property type="term" value="C:cell outer membrane"/>
    <property type="evidence" value="ECO:0007669"/>
    <property type="project" value="UniProtKB-SubCell"/>
</dbReference>
<dbReference type="InterPro" id="IPR036942">
    <property type="entry name" value="Beta-barrel_TonB_sf"/>
</dbReference>
<keyword evidence="6 11" id="KW-0798">TonB box</keyword>
<dbReference type="GO" id="GO:0015344">
    <property type="term" value="F:siderophore uptake transmembrane transporter activity"/>
    <property type="evidence" value="ECO:0007669"/>
    <property type="project" value="TreeGrafter"/>
</dbReference>
<evidence type="ECO:0000259" key="13">
    <source>
        <dbReference type="Pfam" id="PF07715"/>
    </source>
</evidence>
<dbReference type="OrthoDB" id="9758472at2"/>
<comment type="subcellular location">
    <subcellularLocation>
        <location evidence="1 10">Cell outer membrane</location>
        <topology evidence="1 10">Multi-pass membrane protein</topology>
    </subcellularLocation>
</comment>
<sequence>MRAKKRLNDQHAFRFRRFVRKAYGAFNSMHKVVNIGVLTSSMLAFAHLSPASAQQGAGAVADKMPEEELDEVTVTAARVETPLAQSARLVTVITKAQIEQAPVQSLQELLAYAAHIDVIQRGGHGVQADISIRGGSADQTAILLNGINLTNPHTGHYNLDLPVNLSDIERIEIIHGPSALIYGSGAFSGGINIITKKEIDARVYANAEAGMHNLWRGDVRGAAEIGRTKNSLSAGYQSSDGYIPHSDYRMHNLLWQTRWNAREDAYLDVQLGYNNKHYGANTFYSAKFPNQYERTSAYMATLKGSFGQTLRVIPILYWSRHYDRFDLIKDTPKGRNFHRGDTYGANLILQYTSRIGTTTLGGEVRREDIVSSKLGKPRARPEGDYTKYDDRTTGSVTLEHTYTTSRISLSAGALVNYNTLTDAIRFYPSVSAAYRPAEGLKIATTWSQSTRMPTFTDLYYTQETHHANEQLKPERSESVDLGVTYDRPLVSAYVKGFLMWGRDMIDWVRTSGDAKWASWNLTEVDKQGVETGVTLRPGHRWPMLGHSELSISYARMNQTADSKGLESKYLLNYLRDKLTVQLRHPVCRNFSAAWHFRLQKRMGNYRRFEGGADAGLHPYPAFSVLDLKLNYTLRNVDLHVSMNNLYDTQYYDVGNVPQAGFWLMGGITYRLK</sequence>
<evidence type="ECO:0000256" key="3">
    <source>
        <dbReference type="ARBA" id="ARBA00022452"/>
    </source>
</evidence>
<keyword evidence="8 14" id="KW-0675">Receptor</keyword>
<evidence type="ECO:0000259" key="12">
    <source>
        <dbReference type="Pfam" id="PF00593"/>
    </source>
</evidence>
<dbReference type="InterPro" id="IPR039426">
    <property type="entry name" value="TonB-dep_rcpt-like"/>
</dbReference>
<evidence type="ECO:0000256" key="10">
    <source>
        <dbReference type="PROSITE-ProRule" id="PRU01360"/>
    </source>
</evidence>
<feature type="domain" description="TonB-dependent receptor-like beta-barrel" evidence="12">
    <location>
        <begin position="233"/>
        <end position="645"/>
    </location>
</feature>
<feature type="domain" description="TonB-dependent receptor plug" evidence="13">
    <location>
        <begin position="85"/>
        <end position="189"/>
    </location>
</feature>
<keyword evidence="9 10" id="KW-0998">Cell outer membrane</keyword>
<dbReference type="EMBL" id="FMMM01000048">
    <property type="protein sequence ID" value="SCQ21154.1"/>
    <property type="molecule type" value="Genomic_DNA"/>
</dbReference>
<dbReference type="SUPFAM" id="SSF56935">
    <property type="entry name" value="Porins"/>
    <property type="match status" value="1"/>
</dbReference>
<comment type="similarity">
    <text evidence="10 11">Belongs to the TonB-dependent receptor family.</text>
</comment>
<name>A0A1D3ULS1_TANFO</name>
<dbReference type="Gene3D" id="2.170.130.10">
    <property type="entry name" value="TonB-dependent receptor, plug domain"/>
    <property type="match status" value="1"/>
</dbReference>
<evidence type="ECO:0000256" key="6">
    <source>
        <dbReference type="ARBA" id="ARBA00023077"/>
    </source>
</evidence>
<dbReference type="Proteomes" id="UP000182057">
    <property type="component" value="Unassembled WGS sequence"/>
</dbReference>
<organism evidence="14 15">
    <name type="scientific">Tannerella forsythia</name>
    <name type="common">Bacteroides forsythus</name>
    <dbReference type="NCBI Taxonomy" id="28112"/>
    <lineage>
        <taxon>Bacteria</taxon>
        <taxon>Pseudomonadati</taxon>
        <taxon>Bacteroidota</taxon>
        <taxon>Bacteroidia</taxon>
        <taxon>Bacteroidales</taxon>
        <taxon>Tannerellaceae</taxon>
        <taxon>Tannerella</taxon>
    </lineage>
</organism>
<protein>
    <submittedName>
        <fullName evidence="14">Colicin I receptor</fullName>
    </submittedName>
</protein>
<keyword evidence="5" id="KW-0732">Signal</keyword>
<evidence type="ECO:0000256" key="2">
    <source>
        <dbReference type="ARBA" id="ARBA00022448"/>
    </source>
</evidence>